<evidence type="ECO:0000256" key="1">
    <source>
        <dbReference type="ARBA" id="ARBA00008889"/>
    </source>
</evidence>
<keyword evidence="2" id="KW-0687">Ribonucleoprotein</keyword>
<reference evidence="2" key="1">
    <citation type="journal article" date="2014" name="PLoS ONE">
        <title>Transcriptome-Based Identification of ABC Transporters in the Western Tarnished Plant Bug Lygus hesperus.</title>
        <authorList>
            <person name="Hull J.J."/>
            <person name="Chaney K."/>
            <person name="Geib S.M."/>
            <person name="Fabrick J.A."/>
            <person name="Brent C.S."/>
            <person name="Walsh D."/>
            <person name="Lavine L.C."/>
        </authorList>
    </citation>
    <scope>NUCLEOTIDE SEQUENCE</scope>
</reference>
<dbReference type="SUPFAM" id="SSF160369">
    <property type="entry name" value="Ribosomal protein L10-like"/>
    <property type="match status" value="1"/>
</dbReference>
<organism evidence="2">
    <name type="scientific">Lygus hesperus</name>
    <name type="common">Western plant bug</name>
    <dbReference type="NCBI Taxonomy" id="30085"/>
    <lineage>
        <taxon>Eukaryota</taxon>
        <taxon>Metazoa</taxon>
        <taxon>Ecdysozoa</taxon>
        <taxon>Arthropoda</taxon>
        <taxon>Hexapoda</taxon>
        <taxon>Insecta</taxon>
        <taxon>Pterygota</taxon>
        <taxon>Neoptera</taxon>
        <taxon>Paraneoptera</taxon>
        <taxon>Hemiptera</taxon>
        <taxon>Heteroptera</taxon>
        <taxon>Panheteroptera</taxon>
        <taxon>Cimicomorpha</taxon>
        <taxon>Miridae</taxon>
        <taxon>Mirini</taxon>
        <taxon>Lygus</taxon>
    </lineage>
</organism>
<evidence type="ECO:0000313" key="3">
    <source>
        <dbReference type="EMBL" id="JAQ02949.1"/>
    </source>
</evidence>
<dbReference type="EMBL" id="GDHC01015680">
    <property type="protein sequence ID" value="JAQ02949.1"/>
    <property type="molecule type" value="Transcribed_RNA"/>
</dbReference>
<dbReference type="InterPro" id="IPR043141">
    <property type="entry name" value="Ribosomal_uL10-like_sf"/>
</dbReference>
<evidence type="ECO:0000313" key="2">
    <source>
        <dbReference type="EMBL" id="JAG08639.1"/>
    </source>
</evidence>
<reference evidence="3" key="3">
    <citation type="journal article" date="2016" name="Gigascience">
        <title>De novo construction of an expanded transcriptome assembly for the western tarnished plant bug, Lygus hesperus.</title>
        <authorList>
            <person name="Tassone E.E."/>
            <person name="Geib S.M."/>
            <person name="Hall B."/>
            <person name="Fabrick J.A."/>
            <person name="Brent C.S."/>
            <person name="Hull J.J."/>
        </authorList>
    </citation>
    <scope>NUCLEOTIDE SEQUENCE</scope>
</reference>
<name>A0A0A9WLM2_LYGHE</name>
<dbReference type="EMBL" id="GBHO01034965">
    <property type="protein sequence ID" value="JAG08639.1"/>
    <property type="molecule type" value="Transcribed_RNA"/>
</dbReference>
<dbReference type="AlphaFoldDB" id="A0A0A9WLM2"/>
<accession>A0A0A9WLM2</accession>
<sequence length="107" mass="12045">MLRGPVRLLFLHDSNNIRTALQIFSQHIRSDPNILFLGGQVEGTAAIASTIRRLLQYSTQDDIAPQIISNLAYPSLHTVQLLQYPSIQLLLLLQHHISILHDTQNSP</sequence>
<gene>
    <name evidence="2" type="primary">rplJ_1</name>
    <name evidence="2" type="ORF">CM83_3619</name>
    <name evidence="3" type="ORF">g.5810</name>
</gene>
<dbReference type="GO" id="GO:0005840">
    <property type="term" value="C:ribosome"/>
    <property type="evidence" value="ECO:0007669"/>
    <property type="project" value="UniProtKB-KW"/>
</dbReference>
<reference evidence="2" key="2">
    <citation type="submission" date="2014-07" db="EMBL/GenBank/DDBJ databases">
        <authorList>
            <person name="Hull J."/>
        </authorList>
    </citation>
    <scope>NUCLEOTIDE SEQUENCE</scope>
</reference>
<comment type="similarity">
    <text evidence="1">Belongs to the universal ribosomal protein uL10 family.</text>
</comment>
<proteinExistence type="inferred from homology"/>
<protein>
    <submittedName>
        <fullName evidence="2">50S ribosomal protein L10</fullName>
    </submittedName>
</protein>
<keyword evidence="2" id="KW-0689">Ribosomal protein</keyword>